<sequence>MVLVVAGGIGTAIVLNKDNGDGKSTSVNADGSQSPSADEKKKDEKKKDDDKPSGKPVLDLDRDASSPAPERWRGHGQGCEGGAVGRWCLRHSEAGCFDRVEQGDCPERRPLHGVHRLRCPGRGT</sequence>
<feature type="compositionally biased region" description="Polar residues" evidence="1">
    <location>
        <begin position="22"/>
        <end position="36"/>
    </location>
</feature>
<feature type="compositionally biased region" description="Basic and acidic residues" evidence="1">
    <location>
        <begin position="37"/>
        <end position="64"/>
    </location>
</feature>
<protein>
    <submittedName>
        <fullName evidence="2">Uncharacterized protein</fullName>
    </submittedName>
</protein>
<name>A0ABN3WJF1_STRTU</name>
<evidence type="ECO:0000313" key="3">
    <source>
        <dbReference type="Proteomes" id="UP001501102"/>
    </source>
</evidence>
<gene>
    <name evidence="2" type="ORF">GCM10020221_08310</name>
</gene>
<reference evidence="2 3" key="1">
    <citation type="journal article" date="2019" name="Int. J. Syst. Evol. Microbiol.">
        <title>The Global Catalogue of Microorganisms (GCM) 10K type strain sequencing project: providing services to taxonomists for standard genome sequencing and annotation.</title>
        <authorList>
            <consortium name="The Broad Institute Genomics Platform"/>
            <consortium name="The Broad Institute Genome Sequencing Center for Infectious Disease"/>
            <person name="Wu L."/>
            <person name="Ma J."/>
        </authorList>
    </citation>
    <scope>NUCLEOTIDE SEQUENCE [LARGE SCALE GENOMIC DNA]</scope>
    <source>
        <strain evidence="2 3">JCM 4087</strain>
    </source>
</reference>
<feature type="region of interest" description="Disordered" evidence="1">
    <location>
        <begin position="14"/>
        <end position="78"/>
    </location>
</feature>
<organism evidence="2 3">
    <name type="scientific">Streptomyces thioluteus</name>
    <dbReference type="NCBI Taxonomy" id="66431"/>
    <lineage>
        <taxon>Bacteria</taxon>
        <taxon>Bacillati</taxon>
        <taxon>Actinomycetota</taxon>
        <taxon>Actinomycetes</taxon>
        <taxon>Kitasatosporales</taxon>
        <taxon>Streptomycetaceae</taxon>
        <taxon>Streptomyces</taxon>
    </lineage>
</organism>
<dbReference type="Proteomes" id="UP001501102">
    <property type="component" value="Unassembled WGS sequence"/>
</dbReference>
<accession>A0ABN3WJF1</accession>
<evidence type="ECO:0000313" key="2">
    <source>
        <dbReference type="EMBL" id="GAA2914995.1"/>
    </source>
</evidence>
<dbReference type="EMBL" id="BAAAXZ010000033">
    <property type="protein sequence ID" value="GAA2914995.1"/>
    <property type="molecule type" value="Genomic_DNA"/>
</dbReference>
<proteinExistence type="predicted"/>
<keyword evidence="3" id="KW-1185">Reference proteome</keyword>
<comment type="caution">
    <text evidence="2">The sequence shown here is derived from an EMBL/GenBank/DDBJ whole genome shotgun (WGS) entry which is preliminary data.</text>
</comment>
<evidence type="ECO:0000256" key="1">
    <source>
        <dbReference type="SAM" id="MobiDB-lite"/>
    </source>
</evidence>